<dbReference type="KEGG" id="phao:HF685_11060"/>
<dbReference type="SUPFAM" id="SSF51735">
    <property type="entry name" value="NAD(P)-binding Rossmann-fold domains"/>
    <property type="match status" value="1"/>
</dbReference>
<dbReference type="Pfam" id="PF01370">
    <property type="entry name" value="Epimerase"/>
    <property type="match status" value="1"/>
</dbReference>
<dbReference type="InterPro" id="IPR001509">
    <property type="entry name" value="Epimerase_deHydtase"/>
</dbReference>
<dbReference type="RefSeq" id="WP_168819991.1">
    <property type="nucleotide sequence ID" value="NZ_CP051217.1"/>
</dbReference>
<keyword evidence="4" id="KW-1185">Reference proteome</keyword>
<evidence type="ECO:0000259" key="2">
    <source>
        <dbReference type="Pfam" id="PF14667"/>
    </source>
</evidence>
<evidence type="ECO:0000313" key="4">
    <source>
        <dbReference type="Proteomes" id="UP000501600"/>
    </source>
</evidence>
<dbReference type="InterPro" id="IPR029303">
    <property type="entry name" value="CapF_C"/>
</dbReference>
<dbReference type="InterPro" id="IPR011051">
    <property type="entry name" value="RmlC_Cupin_sf"/>
</dbReference>
<evidence type="ECO:0000259" key="1">
    <source>
        <dbReference type="Pfam" id="PF01370"/>
    </source>
</evidence>
<proteinExistence type="predicted"/>
<dbReference type="InterPro" id="IPR036291">
    <property type="entry name" value="NAD(P)-bd_dom_sf"/>
</dbReference>
<dbReference type="InterPro" id="IPR050177">
    <property type="entry name" value="Lipid_A_modif_metabolic_enz"/>
</dbReference>
<organism evidence="3 4">
    <name type="scientific">Parasphingorhabdus halotolerans</name>
    <dbReference type="NCBI Taxonomy" id="2725558"/>
    <lineage>
        <taxon>Bacteria</taxon>
        <taxon>Pseudomonadati</taxon>
        <taxon>Pseudomonadota</taxon>
        <taxon>Alphaproteobacteria</taxon>
        <taxon>Sphingomonadales</taxon>
        <taxon>Sphingomonadaceae</taxon>
        <taxon>Parasphingorhabdus</taxon>
    </lineage>
</organism>
<dbReference type="PANTHER" id="PTHR43245">
    <property type="entry name" value="BIFUNCTIONAL POLYMYXIN RESISTANCE PROTEIN ARNA"/>
    <property type="match status" value="1"/>
</dbReference>
<dbReference type="Gene3D" id="2.60.120.10">
    <property type="entry name" value="Jelly Rolls"/>
    <property type="match status" value="1"/>
</dbReference>
<feature type="domain" description="NAD-dependent epimerase/dehydratase" evidence="1">
    <location>
        <begin position="3"/>
        <end position="186"/>
    </location>
</feature>
<dbReference type="Proteomes" id="UP000501600">
    <property type="component" value="Chromosome"/>
</dbReference>
<dbReference type="AlphaFoldDB" id="A0A6H2DNN5"/>
<protein>
    <submittedName>
        <fullName evidence="3">SDR family oxidoreductase</fullName>
    </submittedName>
</protein>
<name>A0A6H2DNN5_9SPHN</name>
<dbReference type="PANTHER" id="PTHR43245:SF55">
    <property type="entry name" value="NAD(P)-BINDING DOMAIN-CONTAINING PROTEIN"/>
    <property type="match status" value="1"/>
</dbReference>
<dbReference type="Gene3D" id="3.40.50.720">
    <property type="entry name" value="NAD(P)-binding Rossmann-like Domain"/>
    <property type="match status" value="1"/>
</dbReference>
<dbReference type="Pfam" id="PF14667">
    <property type="entry name" value="Polysacc_synt_C"/>
    <property type="match status" value="1"/>
</dbReference>
<feature type="domain" description="Capsular polysaccharide assembling protein CapF C-terminal" evidence="2">
    <location>
        <begin position="254"/>
        <end position="364"/>
    </location>
</feature>
<evidence type="ECO:0000313" key="3">
    <source>
        <dbReference type="EMBL" id="QJB69747.1"/>
    </source>
</evidence>
<dbReference type="InterPro" id="IPR014710">
    <property type="entry name" value="RmlC-like_jellyroll"/>
</dbReference>
<gene>
    <name evidence="3" type="ORF">HF685_11060</name>
</gene>
<reference evidence="3 4" key="1">
    <citation type="submission" date="2020-04" db="EMBL/GenBank/DDBJ databases">
        <title>Genome sequence for Sphingorhabdus sp. strain M1.</title>
        <authorList>
            <person name="Park S.-J."/>
        </authorList>
    </citation>
    <scope>NUCLEOTIDE SEQUENCE [LARGE SCALE GENOMIC DNA]</scope>
    <source>
        <strain evidence="3 4">JK6</strain>
    </source>
</reference>
<dbReference type="EMBL" id="CP051217">
    <property type="protein sequence ID" value="QJB69747.1"/>
    <property type="molecule type" value="Genomic_DNA"/>
</dbReference>
<accession>A0A6H2DNN5</accession>
<dbReference type="SUPFAM" id="SSF51182">
    <property type="entry name" value="RmlC-like cupins"/>
    <property type="match status" value="1"/>
</dbReference>
<dbReference type="CDD" id="cd07007">
    <property type="entry name" value="cupin_CapF-like_C"/>
    <property type="match status" value="1"/>
</dbReference>
<sequence length="370" mass="40774">MQVAITGAKGFIARNLRVRLTELGYDDIRQISHQLTSAELDSALTDVDMVFHLSGVNRPKDPAEFIEGNVGFTGLICDSLVRVAPKAAIVFSSSTQAAIDNEYGGSKKTAEDVLIKHGETTGAAVMISRLTNVFGKWSRPNYNSAVATFCHNIANDLPITVNNPDAPLKLVYIDDVIASLIGLLNENTRPSGFFDVTPEYDTTVGEVADIIRSFRESRTSLVTPPVGEGLVRALYSTYVSVFTPKQFAYDLPMHGDPRGTFSEMLKTPDCGQFSYFTAHPGITRGEHYHHSKTEKFLVLKGKANFGFRHIETNETHNIVTSGKKAQVVETVPGWTHDITNIGDDEMIVMLWANEVFDRDRPDTIAMKVNS</sequence>
<dbReference type="NCBIfam" id="NF047837">
    <property type="entry name" value="UDPAcbARedWbcJ"/>
    <property type="match status" value="1"/>
</dbReference>